<dbReference type="InterPro" id="IPR007182">
    <property type="entry name" value="MnhB"/>
</dbReference>
<dbReference type="RefSeq" id="WP_048193324.1">
    <property type="nucleotide sequence ID" value="NZ_CAAGSM010000007.1"/>
</dbReference>
<evidence type="ECO:0000313" key="8">
    <source>
        <dbReference type="EMBL" id="KGK99599.1"/>
    </source>
</evidence>
<keyword evidence="5 6" id="KW-0472">Membrane</keyword>
<feature type="transmembrane region" description="Helical" evidence="6">
    <location>
        <begin position="109"/>
        <end position="131"/>
    </location>
</feature>
<dbReference type="Proteomes" id="UP000029859">
    <property type="component" value="Unassembled WGS sequence"/>
</dbReference>
<dbReference type="EMBL" id="JRHO01000005">
    <property type="protein sequence ID" value="KGK99599.1"/>
    <property type="molecule type" value="Genomic_DNA"/>
</dbReference>
<evidence type="ECO:0000256" key="5">
    <source>
        <dbReference type="ARBA" id="ARBA00023136"/>
    </source>
</evidence>
<name>A0A099T446_METMT</name>
<organism evidence="8 9">
    <name type="scientific">Methanococcoides methylutens</name>
    <dbReference type="NCBI Taxonomy" id="2226"/>
    <lineage>
        <taxon>Archaea</taxon>
        <taxon>Methanobacteriati</taxon>
        <taxon>Methanobacteriota</taxon>
        <taxon>Stenosarchaea group</taxon>
        <taxon>Methanomicrobia</taxon>
        <taxon>Methanosarcinales</taxon>
        <taxon>Methanosarcinaceae</taxon>
        <taxon>Methanococcoides</taxon>
    </lineage>
</organism>
<dbReference type="PANTHER" id="PTHR33932:SF4">
    <property type="entry name" value="NA(+)_H(+) ANTIPORTER SUBUNIT B"/>
    <property type="match status" value="1"/>
</dbReference>
<accession>A0A099T446</accession>
<feature type="transmembrane region" description="Helical" evidence="6">
    <location>
        <begin position="35"/>
        <end position="57"/>
    </location>
</feature>
<protein>
    <submittedName>
        <fullName evidence="8">Monovalent cation/H+ antiporter subunit B</fullName>
    </submittedName>
</protein>
<feature type="domain" description="Na+/H+ antiporter MnhB subunit-related protein" evidence="7">
    <location>
        <begin position="5"/>
        <end position="128"/>
    </location>
</feature>
<evidence type="ECO:0000259" key="7">
    <source>
        <dbReference type="Pfam" id="PF04039"/>
    </source>
</evidence>
<sequence length="139" mass="15263">MTTIITKTITKVCIPLVILFSISLLLAGHNNPGGGFIGGVMFASVIALMYVVFGLKYVKTFFDPDWAKWFGFGLMLASLTAFAAMFFGHNFFRSAVEFVHLPLFGEIELVSAGLFDIGVYFVVIGSLLFIFKNVGDDNE</sequence>
<dbReference type="Pfam" id="PF04039">
    <property type="entry name" value="MnhB"/>
    <property type="match status" value="1"/>
</dbReference>
<evidence type="ECO:0000256" key="2">
    <source>
        <dbReference type="ARBA" id="ARBA00022475"/>
    </source>
</evidence>
<dbReference type="InterPro" id="IPR050622">
    <property type="entry name" value="CPA3_antiporter_subunitB"/>
</dbReference>
<dbReference type="PANTHER" id="PTHR33932">
    <property type="entry name" value="NA(+)/H(+) ANTIPORTER SUBUNIT B"/>
    <property type="match status" value="1"/>
</dbReference>
<gene>
    <name evidence="8" type="ORF">LI82_02330</name>
</gene>
<reference evidence="8 9" key="1">
    <citation type="submission" date="2014-09" db="EMBL/GenBank/DDBJ databases">
        <title>Draft genome sequence of an obligately methylotrophic methanogen, Methanococcoides methylutens, isolated from marine sediment.</title>
        <authorList>
            <person name="Guan Y."/>
            <person name="Ngugi D.K."/>
            <person name="Blom J."/>
            <person name="Ali S."/>
            <person name="Ferry J.G."/>
            <person name="Stingl U."/>
        </authorList>
    </citation>
    <scope>NUCLEOTIDE SEQUENCE [LARGE SCALE GENOMIC DNA]</scope>
    <source>
        <strain evidence="8 9">DSM 2657</strain>
    </source>
</reference>
<keyword evidence="3 6" id="KW-0812">Transmembrane</keyword>
<evidence type="ECO:0000256" key="4">
    <source>
        <dbReference type="ARBA" id="ARBA00022989"/>
    </source>
</evidence>
<keyword evidence="9" id="KW-1185">Reference proteome</keyword>
<dbReference type="OrthoDB" id="19265at2157"/>
<comment type="caution">
    <text evidence="8">The sequence shown here is derived from an EMBL/GenBank/DDBJ whole genome shotgun (WGS) entry which is preliminary data.</text>
</comment>
<dbReference type="NCBIfam" id="NF009224">
    <property type="entry name" value="PRK12574.1"/>
    <property type="match status" value="1"/>
</dbReference>
<evidence type="ECO:0000256" key="1">
    <source>
        <dbReference type="ARBA" id="ARBA00004651"/>
    </source>
</evidence>
<feature type="transmembrane region" description="Helical" evidence="6">
    <location>
        <begin position="12"/>
        <end position="29"/>
    </location>
</feature>
<dbReference type="GO" id="GO:0005886">
    <property type="term" value="C:plasma membrane"/>
    <property type="evidence" value="ECO:0007669"/>
    <property type="project" value="UniProtKB-SubCell"/>
</dbReference>
<evidence type="ECO:0000256" key="6">
    <source>
        <dbReference type="SAM" id="Phobius"/>
    </source>
</evidence>
<proteinExistence type="predicted"/>
<feature type="transmembrane region" description="Helical" evidence="6">
    <location>
        <begin position="69"/>
        <end position="89"/>
    </location>
</feature>
<evidence type="ECO:0000256" key="3">
    <source>
        <dbReference type="ARBA" id="ARBA00022692"/>
    </source>
</evidence>
<evidence type="ECO:0000313" key="9">
    <source>
        <dbReference type="Proteomes" id="UP000029859"/>
    </source>
</evidence>
<dbReference type="AlphaFoldDB" id="A0A099T446"/>
<comment type="subcellular location">
    <subcellularLocation>
        <location evidence="1">Cell membrane</location>
        <topology evidence="1">Multi-pass membrane protein</topology>
    </subcellularLocation>
</comment>
<keyword evidence="2" id="KW-1003">Cell membrane</keyword>
<keyword evidence="4 6" id="KW-1133">Transmembrane helix</keyword>